<proteinExistence type="predicted"/>
<evidence type="ECO:0008006" key="3">
    <source>
        <dbReference type="Google" id="ProtNLM"/>
    </source>
</evidence>
<dbReference type="InterPro" id="IPR012337">
    <property type="entry name" value="RNaseH-like_sf"/>
</dbReference>
<evidence type="ECO:0000313" key="2">
    <source>
        <dbReference type="Proteomes" id="UP000765509"/>
    </source>
</evidence>
<dbReference type="GO" id="GO:0003676">
    <property type="term" value="F:nucleic acid binding"/>
    <property type="evidence" value="ECO:0007669"/>
    <property type="project" value="InterPro"/>
</dbReference>
<organism evidence="1 2">
    <name type="scientific">Austropuccinia psidii MF-1</name>
    <dbReference type="NCBI Taxonomy" id="1389203"/>
    <lineage>
        <taxon>Eukaryota</taxon>
        <taxon>Fungi</taxon>
        <taxon>Dikarya</taxon>
        <taxon>Basidiomycota</taxon>
        <taxon>Pucciniomycotina</taxon>
        <taxon>Pucciniomycetes</taxon>
        <taxon>Pucciniales</taxon>
        <taxon>Sphaerophragmiaceae</taxon>
        <taxon>Austropuccinia</taxon>
    </lineage>
</organism>
<gene>
    <name evidence="1" type="ORF">O181_133647</name>
</gene>
<reference evidence="1" key="1">
    <citation type="submission" date="2021-03" db="EMBL/GenBank/DDBJ databases">
        <title>Draft genome sequence of rust myrtle Austropuccinia psidii MF-1, a brazilian biotype.</title>
        <authorList>
            <person name="Quecine M.C."/>
            <person name="Pachon D.M.R."/>
            <person name="Bonatelli M.L."/>
            <person name="Correr F.H."/>
            <person name="Franceschini L.M."/>
            <person name="Leite T.F."/>
            <person name="Margarido G.R.A."/>
            <person name="Almeida C.A."/>
            <person name="Ferrarezi J.A."/>
            <person name="Labate C.A."/>
        </authorList>
    </citation>
    <scope>NUCLEOTIDE SEQUENCE</scope>
    <source>
        <strain evidence="1">MF-1</strain>
    </source>
</reference>
<dbReference type="SUPFAM" id="SSF53098">
    <property type="entry name" value="Ribonuclease H-like"/>
    <property type="match status" value="1"/>
</dbReference>
<sequence>MTRFVLEICIEERKMERIKTCAWWSSWRKDDVEYCHSCDRFQKANKATGKRFGLMINIQEPSTPWEVVYMDWVTALPPGGEKIYNACLVIVERYGKTPNFLPGHKYDTAMATYLLTFNRAISHTGLFKNIISARDPKFTSALWTYLHKLLAKRLSF</sequence>
<dbReference type="OrthoDB" id="2273864at2759"/>
<keyword evidence="2" id="KW-1185">Reference proteome</keyword>
<dbReference type="PANTHER" id="PTHR37984:SF15">
    <property type="entry name" value="INTEGRASE CATALYTIC DOMAIN-CONTAINING PROTEIN"/>
    <property type="match status" value="1"/>
</dbReference>
<dbReference type="Gene3D" id="3.30.420.10">
    <property type="entry name" value="Ribonuclease H-like superfamily/Ribonuclease H"/>
    <property type="match status" value="1"/>
</dbReference>
<name>A0A9Q3QEM7_9BASI</name>
<comment type="caution">
    <text evidence="1">The sequence shown here is derived from an EMBL/GenBank/DDBJ whole genome shotgun (WGS) entry which is preliminary data.</text>
</comment>
<protein>
    <recommendedName>
        <fullName evidence="3">Integrase catalytic domain-containing protein</fullName>
    </recommendedName>
</protein>
<dbReference type="PANTHER" id="PTHR37984">
    <property type="entry name" value="PROTEIN CBG26694"/>
    <property type="match status" value="1"/>
</dbReference>
<dbReference type="AlphaFoldDB" id="A0A9Q3QEM7"/>
<dbReference type="InterPro" id="IPR050951">
    <property type="entry name" value="Retrovirus_Pol_polyprotein"/>
</dbReference>
<dbReference type="InterPro" id="IPR036397">
    <property type="entry name" value="RNaseH_sf"/>
</dbReference>
<dbReference type="Proteomes" id="UP000765509">
    <property type="component" value="Unassembled WGS sequence"/>
</dbReference>
<accession>A0A9Q3QEM7</accession>
<dbReference type="EMBL" id="AVOT02157498">
    <property type="protein sequence ID" value="MBW0593932.1"/>
    <property type="molecule type" value="Genomic_DNA"/>
</dbReference>
<evidence type="ECO:0000313" key="1">
    <source>
        <dbReference type="EMBL" id="MBW0593932.1"/>
    </source>
</evidence>